<evidence type="ECO:0000256" key="3">
    <source>
        <dbReference type="PROSITE-ProRule" id="PRU10141"/>
    </source>
</evidence>
<dbReference type="GeneID" id="54454455"/>
<reference evidence="8" key="2">
    <citation type="submission" date="2020-04" db="EMBL/GenBank/DDBJ databases">
        <authorList>
            <consortium name="NCBI Genome Project"/>
        </authorList>
    </citation>
    <scope>NUCLEOTIDE SEQUENCE</scope>
    <source>
        <strain evidence="8">CBS 304.34</strain>
    </source>
</reference>
<dbReference type="GO" id="GO:0005737">
    <property type="term" value="C:cytoplasm"/>
    <property type="evidence" value="ECO:0007669"/>
    <property type="project" value="TreeGrafter"/>
</dbReference>
<dbReference type="InterPro" id="IPR011009">
    <property type="entry name" value="Kinase-like_dom_sf"/>
</dbReference>
<name>A0A6A6YZL2_9PEZI</name>
<dbReference type="GO" id="GO:0044773">
    <property type="term" value="P:mitotic DNA damage checkpoint signaling"/>
    <property type="evidence" value="ECO:0007669"/>
    <property type="project" value="TreeGrafter"/>
</dbReference>
<dbReference type="EMBL" id="MU003695">
    <property type="protein sequence ID" value="KAF2814366.1"/>
    <property type="molecule type" value="Genomic_DNA"/>
</dbReference>
<dbReference type="SMART" id="SM00220">
    <property type="entry name" value="S_TKc"/>
    <property type="match status" value="1"/>
</dbReference>
<reference evidence="6 8" key="1">
    <citation type="journal article" date="2020" name="Stud. Mycol.">
        <title>101 Dothideomycetes genomes: a test case for predicting lifestyles and emergence of pathogens.</title>
        <authorList>
            <person name="Haridas S."/>
            <person name="Albert R."/>
            <person name="Binder M."/>
            <person name="Bloem J."/>
            <person name="Labutti K."/>
            <person name="Salamov A."/>
            <person name="Andreopoulos B."/>
            <person name="Baker S."/>
            <person name="Barry K."/>
            <person name="Bills G."/>
            <person name="Bluhm B."/>
            <person name="Cannon C."/>
            <person name="Castanera R."/>
            <person name="Culley D."/>
            <person name="Daum C."/>
            <person name="Ezra D."/>
            <person name="Gonzalez J."/>
            <person name="Henrissat B."/>
            <person name="Kuo A."/>
            <person name="Liang C."/>
            <person name="Lipzen A."/>
            <person name="Lutzoni F."/>
            <person name="Magnuson J."/>
            <person name="Mondo S."/>
            <person name="Nolan M."/>
            <person name="Ohm R."/>
            <person name="Pangilinan J."/>
            <person name="Park H.-J."/>
            <person name="Ramirez L."/>
            <person name="Alfaro M."/>
            <person name="Sun H."/>
            <person name="Tritt A."/>
            <person name="Yoshinaga Y."/>
            <person name="Zwiers L.-H."/>
            <person name="Turgeon B."/>
            <person name="Goodwin S."/>
            <person name="Spatafora J."/>
            <person name="Crous P."/>
            <person name="Grigoriev I."/>
        </authorList>
    </citation>
    <scope>NUCLEOTIDE SEQUENCE</scope>
    <source>
        <strain evidence="6 8">CBS 304.34</strain>
    </source>
</reference>
<gene>
    <name evidence="6 8" type="ORF">BDZ99DRAFT_235612</name>
</gene>
<dbReference type="AlphaFoldDB" id="A0A6A6YZL2"/>
<keyword evidence="7" id="KW-1185">Reference proteome</keyword>
<evidence type="ECO:0000313" key="6">
    <source>
        <dbReference type="EMBL" id="KAF2814366.1"/>
    </source>
</evidence>
<evidence type="ECO:0000313" key="8">
    <source>
        <dbReference type="RefSeq" id="XP_033581330.1"/>
    </source>
</evidence>
<comment type="similarity">
    <text evidence="4">Belongs to the protein kinase superfamily.</text>
</comment>
<dbReference type="GO" id="GO:0005524">
    <property type="term" value="F:ATP binding"/>
    <property type="evidence" value="ECO:0007669"/>
    <property type="project" value="UniProtKB-UniRule"/>
</dbReference>
<sequence>MAVAQLVGADFLFVHWKEYALSGLGEGATGRIYQSPLSSKMGFAFKTFRKSSDPSLEAETYKALVAEMLVLCHPGVREHQNIVGFYGVSFDVITFDLGGATHRRLWPVLVLEKSSHGDLATFFKDHSMSLQDAMLVAERIGAAVQEMHLADIIHGDIKPENVLIHVESSSSALVPKVTDFGFSCYGCDEESTVYPPRTPGWCAPEWHPRGFSFKDAKKMDVYSYGLLCAWICLQGKVDPSEIASKSVDELLKQIADIHSDVIIRKPALNEILGRLRGIFDRSLARDARERDGHIQNVLEEFRNPFLSSAE</sequence>
<dbReference type="PANTHER" id="PTHR44167:SF24">
    <property type="entry name" value="SERINE_THREONINE-PROTEIN KINASE CHK2"/>
    <property type="match status" value="1"/>
</dbReference>
<evidence type="ECO:0000256" key="1">
    <source>
        <dbReference type="ARBA" id="ARBA00022741"/>
    </source>
</evidence>
<evidence type="ECO:0000256" key="2">
    <source>
        <dbReference type="ARBA" id="ARBA00022840"/>
    </source>
</evidence>
<reference evidence="8" key="3">
    <citation type="submission" date="2025-04" db="UniProtKB">
        <authorList>
            <consortium name="RefSeq"/>
        </authorList>
    </citation>
    <scope>IDENTIFICATION</scope>
    <source>
        <strain evidence="8">CBS 304.34</strain>
    </source>
</reference>
<dbReference type="CDD" id="cd00180">
    <property type="entry name" value="PKc"/>
    <property type="match status" value="1"/>
</dbReference>
<dbReference type="OrthoDB" id="626167at2759"/>
<proteinExistence type="inferred from homology"/>
<feature type="domain" description="Protein kinase" evidence="5">
    <location>
        <begin position="18"/>
        <end position="306"/>
    </location>
</feature>
<dbReference type="InterPro" id="IPR008271">
    <property type="entry name" value="Ser/Thr_kinase_AS"/>
</dbReference>
<dbReference type="Gene3D" id="1.10.510.10">
    <property type="entry name" value="Transferase(Phosphotransferase) domain 1"/>
    <property type="match status" value="1"/>
</dbReference>
<dbReference type="GO" id="GO:0004674">
    <property type="term" value="F:protein serine/threonine kinase activity"/>
    <property type="evidence" value="ECO:0007669"/>
    <property type="project" value="UniProtKB-KW"/>
</dbReference>
<keyword evidence="1 3" id="KW-0547">Nucleotide-binding</keyword>
<organism evidence="6">
    <name type="scientific">Mytilinidion resinicola</name>
    <dbReference type="NCBI Taxonomy" id="574789"/>
    <lineage>
        <taxon>Eukaryota</taxon>
        <taxon>Fungi</taxon>
        <taxon>Dikarya</taxon>
        <taxon>Ascomycota</taxon>
        <taxon>Pezizomycotina</taxon>
        <taxon>Dothideomycetes</taxon>
        <taxon>Pleosporomycetidae</taxon>
        <taxon>Mytilinidiales</taxon>
        <taxon>Mytilinidiaceae</taxon>
        <taxon>Mytilinidion</taxon>
    </lineage>
</organism>
<dbReference type="PROSITE" id="PS00107">
    <property type="entry name" value="PROTEIN_KINASE_ATP"/>
    <property type="match status" value="1"/>
</dbReference>
<evidence type="ECO:0000259" key="5">
    <source>
        <dbReference type="PROSITE" id="PS50011"/>
    </source>
</evidence>
<dbReference type="InterPro" id="IPR000719">
    <property type="entry name" value="Prot_kinase_dom"/>
</dbReference>
<dbReference type="RefSeq" id="XP_033581330.1">
    <property type="nucleotide sequence ID" value="XM_033713562.1"/>
</dbReference>
<feature type="binding site" evidence="3">
    <location>
        <position position="46"/>
    </location>
    <ligand>
        <name>ATP</name>
        <dbReference type="ChEBI" id="CHEBI:30616"/>
    </ligand>
</feature>
<keyword evidence="6" id="KW-0808">Transferase</keyword>
<keyword evidence="2 3" id="KW-0067">ATP-binding</keyword>
<dbReference type="Proteomes" id="UP000504636">
    <property type="component" value="Unplaced"/>
</dbReference>
<dbReference type="PANTHER" id="PTHR44167">
    <property type="entry name" value="OVARIAN-SPECIFIC SERINE/THREONINE-PROTEIN KINASE LOK-RELATED"/>
    <property type="match status" value="1"/>
</dbReference>
<dbReference type="PROSITE" id="PS00108">
    <property type="entry name" value="PROTEIN_KINASE_ST"/>
    <property type="match status" value="1"/>
</dbReference>
<protein>
    <submittedName>
        <fullName evidence="6 8">Kinase-like protein</fullName>
    </submittedName>
</protein>
<evidence type="ECO:0000313" key="7">
    <source>
        <dbReference type="Proteomes" id="UP000504636"/>
    </source>
</evidence>
<accession>A0A6A6YZL2</accession>
<dbReference type="InterPro" id="IPR017441">
    <property type="entry name" value="Protein_kinase_ATP_BS"/>
</dbReference>
<dbReference type="Pfam" id="PF00069">
    <property type="entry name" value="Pkinase"/>
    <property type="match status" value="1"/>
</dbReference>
<dbReference type="SUPFAM" id="SSF56112">
    <property type="entry name" value="Protein kinase-like (PK-like)"/>
    <property type="match status" value="1"/>
</dbReference>
<keyword evidence="6" id="KW-0418">Kinase</keyword>
<keyword evidence="4" id="KW-0723">Serine/threonine-protein kinase</keyword>
<evidence type="ECO:0000256" key="4">
    <source>
        <dbReference type="RuleBase" id="RU000304"/>
    </source>
</evidence>
<dbReference type="PROSITE" id="PS50011">
    <property type="entry name" value="PROTEIN_KINASE_DOM"/>
    <property type="match status" value="1"/>
</dbReference>
<dbReference type="GO" id="GO:0005634">
    <property type="term" value="C:nucleus"/>
    <property type="evidence" value="ECO:0007669"/>
    <property type="project" value="TreeGrafter"/>
</dbReference>